<reference evidence="1 2" key="1">
    <citation type="submission" date="2021-03" db="EMBL/GenBank/DDBJ databases">
        <title>Leishmania (Mundinia) martiniquensis Genome sequencing and assembly.</title>
        <authorList>
            <person name="Almutairi H."/>
            <person name="Gatherer D."/>
        </authorList>
    </citation>
    <scope>NUCLEOTIDE SEQUENCE [LARGE SCALE GENOMIC DNA]</scope>
    <source>
        <strain evidence="1">LSCM1</strain>
    </source>
</reference>
<gene>
    <name evidence="1" type="ORF">LSCM1_06636</name>
</gene>
<comment type="caution">
    <text evidence="1">The sequence shown here is derived from an EMBL/GenBank/DDBJ whole genome shotgun (WGS) entry which is preliminary data.</text>
</comment>
<dbReference type="EMBL" id="JAFEUZ010000011">
    <property type="protein sequence ID" value="KAG5484810.1"/>
    <property type="molecule type" value="Genomic_DNA"/>
</dbReference>
<dbReference type="RefSeq" id="XP_067180589.1">
    <property type="nucleotide sequence ID" value="XM_067324048.1"/>
</dbReference>
<keyword evidence="2" id="KW-1185">Reference proteome</keyword>
<dbReference type="KEGG" id="lmat:92516560"/>
<evidence type="ECO:0000313" key="1">
    <source>
        <dbReference type="EMBL" id="KAG5484810.1"/>
    </source>
</evidence>
<accession>A0A836HXT1</accession>
<dbReference type="Proteomes" id="UP000673552">
    <property type="component" value="Chromosome 11"/>
</dbReference>
<dbReference type="OrthoDB" id="272406at2759"/>
<sequence length="481" mass="52718">MAGSPTTVPFHVVTHRLSFHGATNNWQAVVKCIVEDGNTDVWCFQATSARNLRSLPDAFVKSSSMGLAFVSRKASVQLRKVAYVNMAPLLVEAAQRWTAIADSLPVSTHHLRKLQVVVGLAAVDVTGPCSSGERAALGRILVVNADFERVRDWSTDFHSSLVQVLCWQVWGGEKSYTQQWGCRHVCFAGSFFFPPGSTPYMMLTSRSGGLRETLDAVTVVKPFLCCQWNKDNDGACSTTSVSYMCVVNAAAQRVSEMQELLGIRLKNDGAAEMRIRDLRVFLCCSNTGSCDNVELMAEREDGWWRLAKPLDTSATQHVMLCLQWPAEGVDENATDESRLPASTLRVSLLVRSHGVLSPRRQAIEKVRGVDSPLLSSVMAGTCVGEEALSGRRELDALLRVRGHVYEPTTDMGAEYGEPVITALYRTNVPILPGCYDYIFVSTYTGVTVESTVSHTTTEFAQEQVTAHLPLHAHLALPSATT</sequence>
<organism evidence="1 2">
    <name type="scientific">Leishmania martiniquensis</name>
    <dbReference type="NCBI Taxonomy" id="1580590"/>
    <lineage>
        <taxon>Eukaryota</taxon>
        <taxon>Discoba</taxon>
        <taxon>Euglenozoa</taxon>
        <taxon>Kinetoplastea</taxon>
        <taxon>Metakinetoplastina</taxon>
        <taxon>Trypanosomatida</taxon>
        <taxon>Trypanosomatidae</taxon>
        <taxon>Leishmaniinae</taxon>
        <taxon>Leishmania</taxon>
    </lineage>
</organism>
<protein>
    <submittedName>
        <fullName evidence="1">Uncharacterized protein</fullName>
    </submittedName>
</protein>
<evidence type="ECO:0000313" key="2">
    <source>
        <dbReference type="Proteomes" id="UP000673552"/>
    </source>
</evidence>
<name>A0A836HXT1_9TRYP</name>
<dbReference type="GeneID" id="92516560"/>
<dbReference type="AlphaFoldDB" id="A0A836HXT1"/>
<proteinExistence type="predicted"/>